<dbReference type="Proteomes" id="UP000553888">
    <property type="component" value="Unassembled WGS sequence"/>
</dbReference>
<keyword evidence="1" id="KW-0812">Transmembrane</keyword>
<dbReference type="RefSeq" id="WP_281360901.1">
    <property type="nucleotide sequence ID" value="NZ_JACBZY010000001.1"/>
</dbReference>
<evidence type="ECO:0000313" key="3">
    <source>
        <dbReference type="Proteomes" id="UP000553888"/>
    </source>
</evidence>
<organism evidence="2 3">
    <name type="scientific">Schumannella luteola</name>
    <dbReference type="NCBI Taxonomy" id="472059"/>
    <lineage>
        <taxon>Bacteria</taxon>
        <taxon>Bacillati</taxon>
        <taxon>Actinomycetota</taxon>
        <taxon>Actinomycetes</taxon>
        <taxon>Micrococcales</taxon>
        <taxon>Microbacteriaceae</taxon>
        <taxon>Schumannella</taxon>
    </lineage>
</organism>
<sequence length="41" mass="4464">MTILLLIAAIIACALVSVGIGALTTVLVRMRRRMLARRGIR</sequence>
<evidence type="ECO:0000256" key="1">
    <source>
        <dbReference type="SAM" id="Phobius"/>
    </source>
</evidence>
<dbReference type="AlphaFoldDB" id="A0A852Y841"/>
<gene>
    <name evidence="2" type="ORF">BJ979_000176</name>
</gene>
<reference evidence="2 3" key="1">
    <citation type="submission" date="2020-07" db="EMBL/GenBank/DDBJ databases">
        <title>Sequencing the genomes of 1000 actinobacteria strains.</title>
        <authorList>
            <person name="Klenk H.-P."/>
        </authorList>
    </citation>
    <scope>NUCLEOTIDE SEQUENCE [LARGE SCALE GENOMIC DNA]</scope>
    <source>
        <strain evidence="2 3">DSM 23141</strain>
    </source>
</reference>
<proteinExistence type="predicted"/>
<evidence type="ECO:0000313" key="2">
    <source>
        <dbReference type="EMBL" id="NYG97550.1"/>
    </source>
</evidence>
<keyword evidence="1" id="KW-1133">Transmembrane helix</keyword>
<dbReference type="EMBL" id="JACBZY010000001">
    <property type="protein sequence ID" value="NYG97550.1"/>
    <property type="molecule type" value="Genomic_DNA"/>
</dbReference>
<protein>
    <submittedName>
        <fullName evidence="2">Uncharacterized protein</fullName>
    </submittedName>
</protein>
<keyword evidence="3" id="KW-1185">Reference proteome</keyword>
<feature type="transmembrane region" description="Helical" evidence="1">
    <location>
        <begin position="6"/>
        <end position="28"/>
    </location>
</feature>
<comment type="caution">
    <text evidence="2">The sequence shown here is derived from an EMBL/GenBank/DDBJ whole genome shotgun (WGS) entry which is preliminary data.</text>
</comment>
<name>A0A852Y841_9MICO</name>
<keyword evidence="1" id="KW-0472">Membrane</keyword>
<accession>A0A852Y841</accession>